<keyword evidence="6" id="KW-0564">Palmitate</keyword>
<dbReference type="GO" id="GO:0001664">
    <property type="term" value="F:G protein-coupled receptor binding"/>
    <property type="evidence" value="ECO:0007669"/>
    <property type="project" value="TreeGrafter"/>
</dbReference>
<keyword evidence="8" id="KW-0449">Lipoprotein</keyword>
<dbReference type="PANTHER" id="PTHR10218:SF362">
    <property type="entry name" value="G PROTEIN ALPHA O SUBUNIT"/>
    <property type="match status" value="1"/>
</dbReference>
<evidence type="ECO:0000256" key="8">
    <source>
        <dbReference type="ARBA" id="ARBA00023288"/>
    </source>
</evidence>
<evidence type="ECO:0000256" key="9">
    <source>
        <dbReference type="PIRSR" id="PIRSR601019-1"/>
    </source>
</evidence>
<evidence type="ECO:0000256" key="7">
    <source>
        <dbReference type="ARBA" id="ARBA00023224"/>
    </source>
</evidence>
<evidence type="ECO:0000256" key="4">
    <source>
        <dbReference type="ARBA" id="ARBA00022842"/>
    </source>
</evidence>
<dbReference type="SMART" id="SM00275">
    <property type="entry name" value="G_alpha"/>
    <property type="match status" value="1"/>
</dbReference>
<evidence type="ECO:0000313" key="10">
    <source>
        <dbReference type="Proteomes" id="UP000887566"/>
    </source>
</evidence>
<dbReference type="InterPro" id="IPR027417">
    <property type="entry name" value="P-loop_NTPase"/>
</dbReference>
<keyword evidence="4" id="KW-0460">Magnesium</keyword>
<organism evidence="10 11">
    <name type="scientific">Plectus sambesii</name>
    <dbReference type="NCBI Taxonomy" id="2011161"/>
    <lineage>
        <taxon>Eukaryota</taxon>
        <taxon>Metazoa</taxon>
        <taxon>Ecdysozoa</taxon>
        <taxon>Nematoda</taxon>
        <taxon>Chromadorea</taxon>
        <taxon>Plectida</taxon>
        <taxon>Plectina</taxon>
        <taxon>Plectoidea</taxon>
        <taxon>Plectidae</taxon>
        <taxon>Plectus</taxon>
    </lineage>
</organism>
<dbReference type="GO" id="GO:0003924">
    <property type="term" value="F:GTPase activity"/>
    <property type="evidence" value="ECO:0007669"/>
    <property type="project" value="InterPro"/>
</dbReference>
<keyword evidence="7" id="KW-0807">Transducer</keyword>
<dbReference type="SUPFAM" id="SSF52540">
    <property type="entry name" value="P-loop containing nucleoside triphosphate hydrolases"/>
    <property type="match status" value="1"/>
</dbReference>
<feature type="binding site" evidence="9">
    <location>
        <begin position="77"/>
        <end position="80"/>
    </location>
    <ligand>
        <name>GTP</name>
        <dbReference type="ChEBI" id="CHEBI:37565"/>
    </ligand>
</feature>
<dbReference type="WBParaSite" id="PSAMB.scaffold2798size21230.g19344.t1">
    <property type="protein sequence ID" value="PSAMB.scaffold2798size21230.g19344.t1"/>
    <property type="gene ID" value="PSAMB.scaffold2798size21230.g19344"/>
</dbReference>
<dbReference type="GO" id="GO:0005834">
    <property type="term" value="C:heterotrimeric G-protein complex"/>
    <property type="evidence" value="ECO:0007669"/>
    <property type="project" value="TreeGrafter"/>
</dbReference>
<dbReference type="GO" id="GO:0005737">
    <property type="term" value="C:cytoplasm"/>
    <property type="evidence" value="ECO:0007669"/>
    <property type="project" value="TreeGrafter"/>
</dbReference>
<keyword evidence="5 9" id="KW-0342">GTP-binding</keyword>
<evidence type="ECO:0000256" key="6">
    <source>
        <dbReference type="ARBA" id="ARBA00023139"/>
    </source>
</evidence>
<feature type="binding site" evidence="9">
    <location>
        <position position="133"/>
    </location>
    <ligand>
        <name>GTP</name>
        <dbReference type="ChEBI" id="CHEBI:37565"/>
    </ligand>
</feature>
<evidence type="ECO:0000256" key="1">
    <source>
        <dbReference type="ARBA" id="ARBA00022707"/>
    </source>
</evidence>
<protein>
    <submittedName>
        <fullName evidence="11">Uncharacterized protein</fullName>
    </submittedName>
</protein>
<dbReference type="Pfam" id="PF00503">
    <property type="entry name" value="G-alpha"/>
    <property type="match status" value="1"/>
</dbReference>
<accession>A0A914VZD8</accession>
<dbReference type="Gene3D" id="3.40.50.300">
    <property type="entry name" value="P-loop containing nucleotide triphosphate hydrolases"/>
    <property type="match status" value="1"/>
</dbReference>
<keyword evidence="2" id="KW-0479">Metal-binding</keyword>
<evidence type="ECO:0000256" key="5">
    <source>
        <dbReference type="ARBA" id="ARBA00023134"/>
    </source>
</evidence>
<dbReference type="Proteomes" id="UP000887566">
    <property type="component" value="Unplaced"/>
</dbReference>
<keyword evidence="1" id="KW-0519">Myristate</keyword>
<evidence type="ECO:0000256" key="2">
    <source>
        <dbReference type="ARBA" id="ARBA00022723"/>
    </source>
</evidence>
<name>A0A914VZD8_9BILA</name>
<dbReference type="PROSITE" id="PS51882">
    <property type="entry name" value="G_ALPHA"/>
    <property type="match status" value="1"/>
</dbReference>
<evidence type="ECO:0000256" key="3">
    <source>
        <dbReference type="ARBA" id="ARBA00022741"/>
    </source>
</evidence>
<keyword evidence="3 9" id="KW-0547">Nucleotide-binding</keyword>
<feature type="binding site" evidence="9">
    <location>
        <begin position="7"/>
        <end position="11"/>
    </location>
    <ligand>
        <name>GTP</name>
        <dbReference type="ChEBI" id="CHEBI:37565"/>
    </ligand>
</feature>
<reference evidence="11" key="1">
    <citation type="submission" date="2022-11" db="UniProtKB">
        <authorList>
            <consortium name="WormBaseParasite"/>
        </authorList>
    </citation>
    <scope>IDENTIFICATION</scope>
</reference>
<dbReference type="GO" id="GO:0046872">
    <property type="term" value="F:metal ion binding"/>
    <property type="evidence" value="ECO:0007669"/>
    <property type="project" value="UniProtKB-KW"/>
</dbReference>
<evidence type="ECO:0000313" key="11">
    <source>
        <dbReference type="WBParaSite" id="PSAMB.scaffold2798size21230.g19344.t1"/>
    </source>
</evidence>
<keyword evidence="10" id="KW-1185">Reference proteome</keyword>
<dbReference type="InterPro" id="IPR001019">
    <property type="entry name" value="Gprotein_alpha_su"/>
</dbReference>
<dbReference type="GO" id="GO:0031683">
    <property type="term" value="F:G-protein beta/gamma-subunit complex binding"/>
    <property type="evidence" value="ECO:0007669"/>
    <property type="project" value="InterPro"/>
</dbReference>
<dbReference type="FunFam" id="3.40.50.300:FF:000563">
    <property type="entry name" value="Guanine nucleotide-binding protein alpha subunit"/>
    <property type="match status" value="1"/>
</dbReference>
<dbReference type="CDD" id="cd00066">
    <property type="entry name" value="G-alpha"/>
    <property type="match status" value="1"/>
</dbReference>
<proteinExistence type="predicted"/>
<dbReference type="GO" id="GO:0007188">
    <property type="term" value="P:adenylate cyclase-modulating G protein-coupled receptor signaling pathway"/>
    <property type="evidence" value="ECO:0007669"/>
    <property type="project" value="TreeGrafter"/>
</dbReference>
<dbReference type="AlphaFoldDB" id="A0A914VZD8"/>
<dbReference type="PRINTS" id="PR00318">
    <property type="entry name" value="GPROTEINA"/>
</dbReference>
<dbReference type="GO" id="GO:0005525">
    <property type="term" value="F:GTP binding"/>
    <property type="evidence" value="ECO:0007669"/>
    <property type="project" value="UniProtKB-KW"/>
</dbReference>
<dbReference type="PANTHER" id="PTHR10218">
    <property type="entry name" value="GTP-BINDING PROTEIN ALPHA SUBUNIT"/>
    <property type="match status" value="1"/>
</dbReference>
<sequence>MIARVFDVGGQRSERRKWIHIFDDVNAIIFVCALSEYDQMLMEDDKTNRMHESLTLFTQVSNSELFGAKTAVMLFLNKKDLFAEKIKITPLTKTFPEYTGLSMYAPAADFIQARFESVCQRRDRTLYVHRTCATDTNQVQLVLDGVMDMILSDIVEKLGVS</sequence>